<feature type="domain" description="Flagellar basal body rod protein N-terminal" evidence="7">
    <location>
        <begin position="7"/>
        <end position="35"/>
    </location>
</feature>
<dbReference type="InterPro" id="IPR006299">
    <property type="entry name" value="FlgC"/>
</dbReference>
<evidence type="ECO:0000256" key="3">
    <source>
        <dbReference type="ARBA" id="ARBA00017941"/>
    </source>
</evidence>
<dbReference type="EMBL" id="CP016893">
    <property type="protein sequence ID" value="AST58987.1"/>
    <property type="molecule type" value="Genomic_DNA"/>
</dbReference>
<evidence type="ECO:0000259" key="8">
    <source>
        <dbReference type="Pfam" id="PF06429"/>
    </source>
</evidence>
<organism evidence="9 10">
    <name type="scientific">Thermoanaerobacterium thermosaccharolyticum</name>
    <name type="common">Clostridium thermosaccharolyticum</name>
    <dbReference type="NCBI Taxonomy" id="1517"/>
    <lineage>
        <taxon>Bacteria</taxon>
        <taxon>Bacillati</taxon>
        <taxon>Bacillota</taxon>
        <taxon>Clostridia</taxon>
        <taxon>Thermoanaerobacterales</taxon>
        <taxon>Thermoanaerobacteraceae</taxon>
        <taxon>Thermoanaerobacterium</taxon>
    </lineage>
</organism>
<dbReference type="Pfam" id="PF06429">
    <property type="entry name" value="Flg_bbr_C"/>
    <property type="match status" value="1"/>
</dbReference>
<feature type="domain" description="Flagellar basal-body/hook protein C-terminal" evidence="8">
    <location>
        <begin position="102"/>
        <end position="145"/>
    </location>
</feature>
<gene>
    <name evidence="9" type="ORF">Thert_03235</name>
</gene>
<reference evidence="9 10" key="1">
    <citation type="submission" date="2016-08" db="EMBL/GenBank/DDBJ databases">
        <title>A novel genetic cassette of butanologenic Thermoanaerobacterium thermosaccharolyticum that directly convert cellulose to butanol.</title>
        <authorList>
            <person name="Li T."/>
            <person name="He J."/>
        </authorList>
    </citation>
    <scope>NUCLEOTIDE SEQUENCE [LARGE SCALE GENOMIC DNA]</scope>
    <source>
        <strain evidence="9 10">TG57</strain>
    </source>
</reference>
<keyword evidence="9" id="KW-0969">Cilium</keyword>
<dbReference type="GO" id="GO:0071978">
    <property type="term" value="P:bacterial-type flagellum-dependent swarming motility"/>
    <property type="evidence" value="ECO:0007669"/>
    <property type="project" value="TreeGrafter"/>
</dbReference>
<dbReference type="RefSeq" id="WP_094397992.1">
    <property type="nucleotide sequence ID" value="NZ_CP016893.1"/>
</dbReference>
<evidence type="ECO:0000256" key="4">
    <source>
        <dbReference type="ARBA" id="ARBA00023143"/>
    </source>
</evidence>
<evidence type="ECO:0000256" key="2">
    <source>
        <dbReference type="ARBA" id="ARBA00009677"/>
    </source>
</evidence>
<dbReference type="GO" id="GO:0030694">
    <property type="term" value="C:bacterial-type flagellum basal body, rod"/>
    <property type="evidence" value="ECO:0007669"/>
    <property type="project" value="UniProtKB-UniRule"/>
</dbReference>
<dbReference type="Pfam" id="PF00460">
    <property type="entry name" value="Flg_bb_rod"/>
    <property type="match status" value="1"/>
</dbReference>
<protein>
    <recommendedName>
        <fullName evidence="3 6">Flagellar basal-body rod protein FlgC</fullName>
    </recommendedName>
</protein>
<evidence type="ECO:0000256" key="5">
    <source>
        <dbReference type="ARBA" id="ARBA00025933"/>
    </source>
</evidence>
<dbReference type="PANTHER" id="PTHR30435:SF2">
    <property type="entry name" value="FLAGELLAR BASAL-BODY ROD PROTEIN FLGC"/>
    <property type="match status" value="1"/>
</dbReference>
<accession>A0A223I2V3</accession>
<keyword evidence="4 6" id="KW-0975">Bacterial flagellum</keyword>
<dbReference type="Proteomes" id="UP000214975">
    <property type="component" value="Chromosome"/>
</dbReference>
<dbReference type="AlphaFoldDB" id="A0A223I2V3"/>
<dbReference type="PANTHER" id="PTHR30435">
    <property type="entry name" value="FLAGELLAR PROTEIN"/>
    <property type="match status" value="1"/>
</dbReference>
<evidence type="ECO:0000256" key="6">
    <source>
        <dbReference type="RuleBase" id="RU362062"/>
    </source>
</evidence>
<dbReference type="InterPro" id="IPR001444">
    <property type="entry name" value="Flag_bb_rod_N"/>
</dbReference>
<dbReference type="InterPro" id="IPR010930">
    <property type="entry name" value="Flg_bb/hook_C_dom"/>
</dbReference>
<dbReference type="NCBIfam" id="TIGR01395">
    <property type="entry name" value="FlgC"/>
    <property type="match status" value="1"/>
</dbReference>
<keyword evidence="9" id="KW-0282">Flagellum</keyword>
<sequence>MGFLNSIDISATGLTAERLRMDVISQNIANVDTTRISSGGPYRRKLVVLKEIDNQNSFSDMLNTAKGIQAVGNGVEVVSIVDDNKTPLNRVYDPGNPDADSTGYVNYPNVNIVSEMVDMISATRAYEANVTAVNSAKSMIEKALEIGKA</sequence>
<comment type="subunit">
    <text evidence="5 6">The basal body constitutes a major portion of the flagellar organelle and consists of four rings (L,P,S, and M) mounted on a central rod. The rod consists of about 26 subunits of FlgG in the distal portion, and FlgB, FlgC and FlgF are thought to build up the proximal portion of the rod with about 6 subunits each.</text>
</comment>
<evidence type="ECO:0000313" key="10">
    <source>
        <dbReference type="Proteomes" id="UP000214975"/>
    </source>
</evidence>
<proteinExistence type="inferred from homology"/>
<evidence type="ECO:0000256" key="1">
    <source>
        <dbReference type="ARBA" id="ARBA00004117"/>
    </source>
</evidence>
<evidence type="ECO:0000259" key="7">
    <source>
        <dbReference type="Pfam" id="PF00460"/>
    </source>
</evidence>
<comment type="subcellular location">
    <subcellularLocation>
        <location evidence="1 6">Bacterial flagellum basal body</location>
    </subcellularLocation>
</comment>
<evidence type="ECO:0000313" key="9">
    <source>
        <dbReference type="EMBL" id="AST58987.1"/>
    </source>
</evidence>
<comment type="similarity">
    <text evidence="2">Belongs to the flagella basal body rod proteins family.</text>
</comment>
<name>A0A223I2V3_THETR</name>
<keyword evidence="9" id="KW-0966">Cell projection</keyword>